<dbReference type="KEGG" id="mbat:BN1208_1245"/>
<evidence type="ECO:0000256" key="2">
    <source>
        <dbReference type="ARBA" id="ARBA00022517"/>
    </source>
</evidence>
<dbReference type="Gene3D" id="2.40.30.60">
    <property type="entry name" value="RimM"/>
    <property type="match status" value="1"/>
</dbReference>
<evidence type="ECO:0000256" key="4">
    <source>
        <dbReference type="ARBA" id="ARBA00023186"/>
    </source>
</evidence>
<dbReference type="GO" id="GO:0042274">
    <property type="term" value="P:ribosomal small subunit biogenesis"/>
    <property type="evidence" value="ECO:0007669"/>
    <property type="project" value="UniProtKB-UniRule"/>
</dbReference>
<dbReference type="GO" id="GO:0043022">
    <property type="term" value="F:ribosome binding"/>
    <property type="evidence" value="ECO:0007669"/>
    <property type="project" value="InterPro"/>
</dbReference>
<evidence type="ECO:0000313" key="9">
    <source>
        <dbReference type="Proteomes" id="UP000064007"/>
    </source>
</evidence>
<dbReference type="SUPFAM" id="SSF50447">
    <property type="entry name" value="Translation proteins"/>
    <property type="match status" value="1"/>
</dbReference>
<keyword evidence="3 5" id="KW-0698">rRNA processing</keyword>
<evidence type="ECO:0000313" key="8">
    <source>
        <dbReference type="EMBL" id="CEZ20125.1"/>
    </source>
</evidence>
<dbReference type="STRING" id="1581557.BN1208_1245"/>
<dbReference type="InterPro" id="IPR011033">
    <property type="entry name" value="PRC_barrel-like_sf"/>
</dbReference>
<organism evidence="8 9">
    <name type="scientific">Candidatus Methylopumilus planktonicus</name>
    <dbReference type="NCBI Taxonomy" id="1581557"/>
    <lineage>
        <taxon>Bacteria</taxon>
        <taxon>Pseudomonadati</taxon>
        <taxon>Pseudomonadota</taxon>
        <taxon>Betaproteobacteria</taxon>
        <taxon>Nitrosomonadales</taxon>
        <taxon>Methylophilaceae</taxon>
        <taxon>Candidatus Methylopumilus</taxon>
    </lineage>
</organism>
<protein>
    <recommendedName>
        <fullName evidence="5">Ribosome maturation factor RimM</fullName>
    </recommendedName>
</protein>
<dbReference type="Gene3D" id="2.30.30.240">
    <property type="entry name" value="PRC-barrel domain"/>
    <property type="match status" value="1"/>
</dbReference>
<dbReference type="AlphaFoldDB" id="A0A0D6EWM3"/>
<comment type="similarity">
    <text evidence="5">Belongs to the RimM family.</text>
</comment>
<keyword evidence="4 5" id="KW-0143">Chaperone</keyword>
<feature type="domain" description="RimM N-terminal" evidence="6">
    <location>
        <begin position="9"/>
        <end position="89"/>
    </location>
</feature>
<comment type="subunit">
    <text evidence="5">Binds ribosomal protein uS19.</text>
</comment>
<accession>A0A0D6EWM3</accession>
<dbReference type="PANTHER" id="PTHR33692:SF1">
    <property type="entry name" value="RIBOSOME MATURATION FACTOR RIMM"/>
    <property type="match status" value="1"/>
</dbReference>
<dbReference type="InterPro" id="IPR011961">
    <property type="entry name" value="RimM"/>
</dbReference>
<comment type="function">
    <text evidence="5">An accessory protein needed during the final step in the assembly of 30S ribosomal subunit, possibly for assembly of the head region. Essential for efficient processing of 16S rRNA. May be needed both before and after RbfA during the maturation of 16S rRNA. It has affinity for free ribosomal 30S subunits but not for 70S ribosomes.</text>
</comment>
<dbReference type="NCBIfam" id="TIGR02273">
    <property type="entry name" value="16S_RimM"/>
    <property type="match status" value="1"/>
</dbReference>
<dbReference type="Pfam" id="PF01782">
    <property type="entry name" value="RimM"/>
    <property type="match status" value="1"/>
</dbReference>
<dbReference type="GO" id="GO:0005840">
    <property type="term" value="C:ribosome"/>
    <property type="evidence" value="ECO:0007669"/>
    <property type="project" value="InterPro"/>
</dbReference>
<evidence type="ECO:0000256" key="3">
    <source>
        <dbReference type="ARBA" id="ARBA00022552"/>
    </source>
</evidence>
<evidence type="ECO:0000259" key="6">
    <source>
        <dbReference type="Pfam" id="PF01782"/>
    </source>
</evidence>
<sequence>MTESEKFIMARISGPYGVKGWIKIQPFTVDINQLLNKKEWLIGDEKSSISYPIETSKIHGNSIVAKLVNIDDRDAAFGLRNKTILIPKHELPALEKGEYYWNDLMGHAVINQKQEHLGVVQTFLETGANDVLVVKGDKEYLIPFIPHVILNVDMEKKEIEVDWDKDF</sequence>
<dbReference type="InterPro" id="IPR009000">
    <property type="entry name" value="Transl_B-barrel_sf"/>
</dbReference>
<comment type="subcellular location">
    <subcellularLocation>
        <location evidence="5">Cytoplasm</location>
    </subcellularLocation>
</comment>
<keyword evidence="1 5" id="KW-0963">Cytoplasm</keyword>
<dbReference type="OrthoDB" id="9783509at2"/>
<proteinExistence type="inferred from homology"/>
<dbReference type="InterPro" id="IPR036976">
    <property type="entry name" value="RimM_N_sf"/>
</dbReference>
<dbReference type="GO" id="GO:0006364">
    <property type="term" value="P:rRNA processing"/>
    <property type="evidence" value="ECO:0007669"/>
    <property type="project" value="UniProtKB-UniRule"/>
</dbReference>
<evidence type="ECO:0000259" key="7">
    <source>
        <dbReference type="Pfam" id="PF24986"/>
    </source>
</evidence>
<gene>
    <name evidence="5 8" type="primary">rimM</name>
    <name evidence="8" type="ORF">BN1208_1245</name>
</gene>
<reference evidence="9" key="1">
    <citation type="submission" date="2014-12" db="EMBL/GenBank/DDBJ databases">
        <authorList>
            <person name="Salcher M.M."/>
        </authorList>
    </citation>
    <scope>NUCLEOTIDE SEQUENCE [LARGE SCALE GENOMIC DNA]</scope>
    <source>
        <strain evidence="9">MMS-10A-171</strain>
    </source>
</reference>
<feature type="domain" description="Ribosome maturation factor RimM PRC barrel" evidence="7">
    <location>
        <begin position="101"/>
        <end position="166"/>
    </location>
</feature>
<dbReference type="GO" id="GO:0005737">
    <property type="term" value="C:cytoplasm"/>
    <property type="evidence" value="ECO:0007669"/>
    <property type="project" value="UniProtKB-SubCell"/>
</dbReference>
<keyword evidence="9" id="KW-1185">Reference proteome</keyword>
<dbReference type="SUPFAM" id="SSF50346">
    <property type="entry name" value="PRC-barrel domain"/>
    <property type="match status" value="1"/>
</dbReference>
<dbReference type="HOGENOM" id="CLU_077636_1_0_4"/>
<dbReference type="HAMAP" id="MF_00014">
    <property type="entry name" value="Ribosome_mat_RimM"/>
    <property type="match status" value="1"/>
</dbReference>
<dbReference type="Proteomes" id="UP000064007">
    <property type="component" value="Chromosome 1"/>
</dbReference>
<comment type="domain">
    <text evidence="5">The PRC barrel domain binds ribosomal protein uS19.</text>
</comment>
<keyword evidence="2 5" id="KW-0690">Ribosome biogenesis</keyword>
<name>A0A0D6EWM3_9PROT</name>
<dbReference type="PANTHER" id="PTHR33692">
    <property type="entry name" value="RIBOSOME MATURATION FACTOR RIMM"/>
    <property type="match status" value="1"/>
</dbReference>
<evidence type="ECO:0000256" key="1">
    <source>
        <dbReference type="ARBA" id="ARBA00022490"/>
    </source>
</evidence>
<evidence type="ECO:0000256" key="5">
    <source>
        <dbReference type="HAMAP-Rule" id="MF_00014"/>
    </source>
</evidence>
<dbReference type="EMBL" id="LN827929">
    <property type="protein sequence ID" value="CEZ20125.1"/>
    <property type="molecule type" value="Genomic_DNA"/>
</dbReference>
<dbReference type="InterPro" id="IPR002676">
    <property type="entry name" value="RimM_N"/>
</dbReference>
<dbReference type="InterPro" id="IPR056792">
    <property type="entry name" value="PRC_RimM"/>
</dbReference>
<dbReference type="Pfam" id="PF24986">
    <property type="entry name" value="PRC_RimM"/>
    <property type="match status" value="1"/>
</dbReference>